<dbReference type="Ensembl" id="ENSCGRT00001028795.1">
    <property type="protein sequence ID" value="ENSCGRP00001024549.1"/>
    <property type="gene ID" value="ENSCGRG00001022423.1"/>
</dbReference>
<dbReference type="GO" id="GO:0004984">
    <property type="term" value="F:olfactory receptor activity"/>
    <property type="evidence" value="ECO:0007669"/>
    <property type="project" value="TreeGrafter"/>
</dbReference>
<feature type="transmembrane region" description="Helical" evidence="1">
    <location>
        <begin position="189"/>
        <end position="209"/>
    </location>
</feature>
<dbReference type="GO" id="GO:0016020">
    <property type="term" value="C:membrane"/>
    <property type="evidence" value="ECO:0007669"/>
    <property type="project" value="TreeGrafter"/>
</dbReference>
<dbReference type="InterPro" id="IPR052921">
    <property type="entry name" value="GPCR1_Superfamily_Member"/>
</dbReference>
<name>A0A8C2QNH4_CRIGR</name>
<evidence type="ECO:0000313" key="3">
    <source>
        <dbReference type="Proteomes" id="UP000694386"/>
    </source>
</evidence>
<keyword evidence="1" id="KW-0472">Membrane</keyword>
<keyword evidence="1" id="KW-1133">Transmembrane helix</keyword>
<proteinExistence type="predicted"/>
<sequence>VNLPSENCSISDWLTLEATVKASNLQLRKEFRLVLLCRHLLCISCYCGLGVVFQGMRALAANSPLLLCWLVFGAQLSVGEGILLTLALMALNTYLAICYPLNSPSVVDCAKYRILAGTWTTVILKNVGLFLIEGSTPALYKTVFQSSPLCPVLLNGTPARVIGIYCLIYREGKRAGHFNRSNIKARRTVLVHLLQISLHVIPTLIFMGLGKQCGVFFFALNLVLFGVFAFAQCFNPLVYGLRNRELQRKLYPWLCCQKK</sequence>
<dbReference type="GO" id="GO:0005549">
    <property type="term" value="F:odorant binding"/>
    <property type="evidence" value="ECO:0007669"/>
    <property type="project" value="TreeGrafter"/>
</dbReference>
<organism evidence="2 3">
    <name type="scientific">Cricetulus griseus</name>
    <name type="common">Chinese hamster</name>
    <name type="synonym">Cricetulus barabensis griseus</name>
    <dbReference type="NCBI Taxonomy" id="10029"/>
    <lineage>
        <taxon>Eukaryota</taxon>
        <taxon>Metazoa</taxon>
        <taxon>Chordata</taxon>
        <taxon>Craniata</taxon>
        <taxon>Vertebrata</taxon>
        <taxon>Euteleostomi</taxon>
        <taxon>Mammalia</taxon>
        <taxon>Eutheria</taxon>
        <taxon>Euarchontoglires</taxon>
        <taxon>Glires</taxon>
        <taxon>Rodentia</taxon>
        <taxon>Myomorpha</taxon>
        <taxon>Muroidea</taxon>
        <taxon>Cricetidae</taxon>
        <taxon>Cricetinae</taxon>
        <taxon>Cricetulus</taxon>
    </lineage>
</organism>
<dbReference type="SUPFAM" id="SSF81321">
    <property type="entry name" value="Family A G protein-coupled receptor-like"/>
    <property type="match status" value="1"/>
</dbReference>
<evidence type="ECO:0000256" key="1">
    <source>
        <dbReference type="SAM" id="Phobius"/>
    </source>
</evidence>
<evidence type="ECO:0008006" key="4">
    <source>
        <dbReference type="Google" id="ProtNLM"/>
    </source>
</evidence>
<accession>A0A8C2QNH4</accession>
<dbReference type="PANTHER" id="PTHR26451:SF980">
    <property type="entry name" value="GENE 7582-RELATED"/>
    <property type="match status" value="1"/>
</dbReference>
<reference evidence="2" key="1">
    <citation type="submission" date="2025-08" db="UniProtKB">
        <authorList>
            <consortium name="Ensembl"/>
        </authorList>
    </citation>
    <scope>IDENTIFICATION</scope>
</reference>
<feature type="transmembrane region" description="Helical" evidence="1">
    <location>
        <begin position="152"/>
        <end position="169"/>
    </location>
</feature>
<feature type="transmembrane region" description="Helical" evidence="1">
    <location>
        <begin position="215"/>
        <end position="239"/>
    </location>
</feature>
<feature type="transmembrane region" description="Helical" evidence="1">
    <location>
        <begin position="33"/>
        <end position="52"/>
    </location>
</feature>
<keyword evidence="1" id="KW-0812">Transmembrane</keyword>
<dbReference type="Gene3D" id="1.20.1070.10">
    <property type="entry name" value="Rhodopsin 7-helix transmembrane proteins"/>
    <property type="match status" value="1"/>
</dbReference>
<dbReference type="AlphaFoldDB" id="A0A8C2QNH4"/>
<feature type="transmembrane region" description="Helical" evidence="1">
    <location>
        <begin position="114"/>
        <end position="132"/>
    </location>
</feature>
<protein>
    <recommendedName>
        <fullName evidence="4">G-protein coupled receptors family 1 profile domain-containing protein</fullName>
    </recommendedName>
</protein>
<dbReference type="PANTHER" id="PTHR26451">
    <property type="entry name" value="G_PROTEIN_RECEP_F1_2 DOMAIN-CONTAINING PROTEIN"/>
    <property type="match status" value="1"/>
</dbReference>
<feature type="transmembrane region" description="Helical" evidence="1">
    <location>
        <begin position="82"/>
        <end position="102"/>
    </location>
</feature>
<evidence type="ECO:0000313" key="2">
    <source>
        <dbReference type="Ensembl" id="ENSCGRP00001024549.1"/>
    </source>
</evidence>
<reference evidence="2" key="2">
    <citation type="submission" date="2025-09" db="UniProtKB">
        <authorList>
            <consortium name="Ensembl"/>
        </authorList>
    </citation>
    <scope>IDENTIFICATION</scope>
</reference>
<dbReference type="OMA" id="VSYSLIY"/>
<dbReference type="Proteomes" id="UP000694386">
    <property type="component" value="Unplaced"/>
</dbReference>